<keyword evidence="4" id="KW-1185">Reference proteome</keyword>
<name>T2GDC0_MEGG1</name>
<dbReference type="HOGENOM" id="CLU_137479_1_2_7"/>
<dbReference type="EMBL" id="CP006585">
    <property type="protein sequence ID" value="AGW14313.1"/>
    <property type="molecule type" value="Genomic_DNA"/>
</dbReference>
<organism evidence="3 4">
    <name type="scientific">Megalodesulfovibrio gigas (strain ATCC 19364 / DSM 1382 / NCIMB 9332 / VKM B-1759)</name>
    <name type="common">Desulfovibrio gigas</name>
    <dbReference type="NCBI Taxonomy" id="1121448"/>
    <lineage>
        <taxon>Bacteria</taxon>
        <taxon>Pseudomonadati</taxon>
        <taxon>Thermodesulfobacteriota</taxon>
        <taxon>Desulfovibrionia</taxon>
        <taxon>Desulfovibrionales</taxon>
        <taxon>Desulfovibrionaceae</taxon>
        <taxon>Megalodesulfovibrio</taxon>
    </lineage>
</organism>
<proteinExistence type="inferred from homology"/>
<dbReference type="OrthoDB" id="9793516at2"/>
<dbReference type="GO" id="GO:0005829">
    <property type="term" value="C:cytosol"/>
    <property type="evidence" value="ECO:0007669"/>
    <property type="project" value="TreeGrafter"/>
</dbReference>
<accession>T2GDC0</accession>
<dbReference type="InterPro" id="IPR002767">
    <property type="entry name" value="Thiamine_BP"/>
</dbReference>
<dbReference type="InterPro" id="IPR051614">
    <property type="entry name" value="UPF0045_domain"/>
</dbReference>
<dbReference type="PANTHER" id="PTHR33777">
    <property type="entry name" value="UPF0045 PROTEIN ECM15"/>
    <property type="match status" value="1"/>
</dbReference>
<sequence length="100" mass="10748">MSVIVNLAIFPLDQGPELVTAVSRAVAIIRQSGLPCQLGPMGTAIEGEYDEVMAVVKACHDALRAHSSRVYMNMAVDSREGPAGRLQQKVQDVETLLQQG</sequence>
<dbReference type="Gene3D" id="3.30.70.930">
    <property type="match status" value="1"/>
</dbReference>
<evidence type="ECO:0000313" key="3">
    <source>
        <dbReference type="EMBL" id="AGW14313.1"/>
    </source>
</evidence>
<feature type="domain" description="Thiamine-binding protein" evidence="2">
    <location>
        <begin position="5"/>
        <end position="94"/>
    </location>
</feature>
<dbReference type="PATRIC" id="fig|1121448.10.peg.2529"/>
<dbReference type="SUPFAM" id="SSF89957">
    <property type="entry name" value="MTH1187/YkoF-like"/>
    <property type="match status" value="1"/>
</dbReference>
<dbReference type="AlphaFoldDB" id="T2GDC0"/>
<dbReference type="PANTHER" id="PTHR33777:SF1">
    <property type="entry name" value="UPF0045 PROTEIN ECM15"/>
    <property type="match status" value="1"/>
</dbReference>
<protein>
    <recommendedName>
        <fullName evidence="2">Thiamine-binding protein domain-containing protein</fullName>
    </recommendedName>
</protein>
<dbReference type="InterPro" id="IPR029756">
    <property type="entry name" value="MTH1187/YkoF-like"/>
</dbReference>
<dbReference type="eggNOG" id="COG0011">
    <property type="taxonomic scope" value="Bacteria"/>
</dbReference>
<evidence type="ECO:0000256" key="1">
    <source>
        <dbReference type="ARBA" id="ARBA00010272"/>
    </source>
</evidence>
<dbReference type="Pfam" id="PF01910">
    <property type="entry name" value="Thiamine_BP"/>
    <property type="match status" value="1"/>
</dbReference>
<dbReference type="NCBIfam" id="TIGR00106">
    <property type="entry name" value="MTH1187 family thiamine-binding protein"/>
    <property type="match status" value="1"/>
</dbReference>
<dbReference type="Proteomes" id="UP000016587">
    <property type="component" value="Chromosome"/>
</dbReference>
<reference evidence="3 4" key="1">
    <citation type="journal article" date="2013" name="J. Bacteriol.">
        <title>Roles of HynAB and Ech, the only two hydrogenases found in the model sulfate reducer Desulfovibrio gigas.</title>
        <authorList>
            <person name="Morais-Silva F.O."/>
            <person name="Santos C.I."/>
            <person name="Rodrigues R."/>
            <person name="Pereira I.A."/>
            <person name="Rodrigues-Pousada C."/>
        </authorList>
    </citation>
    <scope>NUCLEOTIDE SEQUENCE [LARGE SCALE GENOMIC DNA]</scope>
    <source>
        <strain evidence="4">ATCC 19364 / DSM 1382 / NCIMB 9332 / VKM B-1759</strain>
    </source>
</reference>
<gene>
    <name evidence="3" type="ORF">DGI_2581</name>
</gene>
<dbReference type="KEGG" id="dgg:DGI_2581"/>
<evidence type="ECO:0000259" key="2">
    <source>
        <dbReference type="Pfam" id="PF01910"/>
    </source>
</evidence>
<evidence type="ECO:0000313" key="4">
    <source>
        <dbReference type="Proteomes" id="UP000016587"/>
    </source>
</evidence>
<dbReference type="STRING" id="1121448.DGI_2581"/>
<comment type="similarity">
    <text evidence="1">Belongs to the UPF0045 family.</text>
</comment>
<dbReference type="RefSeq" id="WP_021761316.1">
    <property type="nucleotide sequence ID" value="NC_022444.1"/>
</dbReference>
<reference evidence="4" key="2">
    <citation type="submission" date="2013-07" db="EMBL/GenBank/DDBJ databases">
        <authorList>
            <person name="Morais-Silva F.O."/>
            <person name="Rezende A.M."/>
            <person name="Pimentel C."/>
            <person name="Resende D.M."/>
            <person name="Santos C.I."/>
            <person name="Clemente C."/>
            <person name="de Oliveira L.M."/>
            <person name="da Silva S.M."/>
            <person name="Costa D.A."/>
            <person name="Varela-Raposo A."/>
            <person name="Horacio E.C.A."/>
            <person name="Matos M."/>
            <person name="Flores O."/>
            <person name="Ruiz J.C."/>
            <person name="Rodrigues-Pousada C."/>
        </authorList>
    </citation>
    <scope>NUCLEOTIDE SEQUENCE [LARGE SCALE GENOMIC DNA]</scope>
    <source>
        <strain evidence="4">ATCC 19364 / DSM 1382 / NCIMB 9332 / VKM B-1759</strain>
    </source>
</reference>